<proteinExistence type="predicted"/>
<gene>
    <name evidence="1" type="ORF">Q7514_16535</name>
</gene>
<accession>A0ABU7LCU2</accession>
<evidence type="ECO:0000313" key="2">
    <source>
        <dbReference type="Proteomes" id="UP001336020"/>
    </source>
</evidence>
<dbReference type="Proteomes" id="UP001336020">
    <property type="component" value="Unassembled WGS sequence"/>
</dbReference>
<dbReference type="RefSeq" id="WP_330134376.1">
    <property type="nucleotide sequence ID" value="NZ_JAUTXY010000007.1"/>
</dbReference>
<name>A0ABU7LCU2_9NOCA</name>
<sequence>MRAFDLSNGVTDGMNEAGLVVSMMQLIDRTTSTFGPPGIEPELNEEG</sequence>
<keyword evidence="2" id="KW-1185">Reference proteome</keyword>
<protein>
    <submittedName>
        <fullName evidence="1">Uncharacterized protein</fullName>
    </submittedName>
</protein>
<reference evidence="1 2" key="1">
    <citation type="submission" date="2023-07" db="EMBL/GenBank/DDBJ databases">
        <authorList>
            <person name="Girao M."/>
            <person name="Carvalho M.F."/>
        </authorList>
    </citation>
    <scope>NUCLEOTIDE SEQUENCE [LARGE SCALE GENOMIC DNA]</scope>
    <source>
        <strain evidence="1 2">YIM65754</strain>
    </source>
</reference>
<comment type="caution">
    <text evidence="1">The sequence shown here is derived from an EMBL/GenBank/DDBJ whole genome shotgun (WGS) entry which is preliminary data.</text>
</comment>
<organism evidence="1 2">
    <name type="scientific">Rhodococcus artemisiae</name>
    <dbReference type="NCBI Taxonomy" id="714159"/>
    <lineage>
        <taxon>Bacteria</taxon>
        <taxon>Bacillati</taxon>
        <taxon>Actinomycetota</taxon>
        <taxon>Actinomycetes</taxon>
        <taxon>Mycobacteriales</taxon>
        <taxon>Nocardiaceae</taxon>
        <taxon>Rhodococcus</taxon>
    </lineage>
</organism>
<dbReference type="EMBL" id="JAUTXY010000007">
    <property type="protein sequence ID" value="MEE2059129.1"/>
    <property type="molecule type" value="Genomic_DNA"/>
</dbReference>
<evidence type="ECO:0000313" key="1">
    <source>
        <dbReference type="EMBL" id="MEE2059129.1"/>
    </source>
</evidence>